<name>A0A1E7LC70_9ACTN</name>
<proteinExistence type="predicted"/>
<evidence type="ECO:0000313" key="3">
    <source>
        <dbReference type="Proteomes" id="UP000176005"/>
    </source>
</evidence>
<dbReference type="AlphaFoldDB" id="A0A1E7LC70"/>
<sequence>MASIRAEATGESLDQVLSVFMGGGRHGTDHEPQPVSETESGPAPASAPDPVPASDDAARLADVIPLSRARGTR</sequence>
<gene>
    <name evidence="2" type="ORF">AN218_01970</name>
</gene>
<evidence type="ECO:0000313" key="2">
    <source>
        <dbReference type="EMBL" id="OEV13764.1"/>
    </source>
</evidence>
<dbReference type="EMBL" id="LJGW01000041">
    <property type="protein sequence ID" value="OEV13764.1"/>
    <property type="molecule type" value="Genomic_DNA"/>
</dbReference>
<keyword evidence="3" id="KW-1185">Reference proteome</keyword>
<comment type="caution">
    <text evidence="2">The sequence shown here is derived from an EMBL/GenBank/DDBJ whole genome shotgun (WGS) entry which is preliminary data.</text>
</comment>
<evidence type="ECO:0000256" key="1">
    <source>
        <dbReference type="SAM" id="MobiDB-lite"/>
    </source>
</evidence>
<organism evidence="2 3">
    <name type="scientific">Streptomyces nanshensis</name>
    <dbReference type="NCBI Taxonomy" id="518642"/>
    <lineage>
        <taxon>Bacteria</taxon>
        <taxon>Bacillati</taxon>
        <taxon>Actinomycetota</taxon>
        <taxon>Actinomycetes</taxon>
        <taxon>Kitasatosporales</taxon>
        <taxon>Streptomycetaceae</taxon>
        <taxon>Streptomyces</taxon>
    </lineage>
</organism>
<feature type="region of interest" description="Disordered" evidence="1">
    <location>
        <begin position="1"/>
        <end position="73"/>
    </location>
</feature>
<protein>
    <submittedName>
        <fullName evidence="2">Uncharacterized protein</fullName>
    </submittedName>
</protein>
<accession>A0A1E7LC70</accession>
<reference evidence="2 3" key="1">
    <citation type="journal article" date="2016" name="Front. Microbiol.">
        <title>Comparative Genomics Analysis of Streptomyces Species Reveals Their Adaptation to the Marine Environment and Their Diversity at the Genomic Level.</title>
        <authorList>
            <person name="Tian X."/>
            <person name="Zhang Z."/>
            <person name="Yang T."/>
            <person name="Chen M."/>
            <person name="Li J."/>
            <person name="Chen F."/>
            <person name="Yang J."/>
            <person name="Li W."/>
            <person name="Zhang B."/>
            <person name="Zhang Z."/>
            <person name="Wu J."/>
            <person name="Zhang C."/>
            <person name="Long L."/>
            <person name="Xiao J."/>
        </authorList>
    </citation>
    <scope>NUCLEOTIDE SEQUENCE [LARGE SCALE GENOMIC DNA]</scope>
    <source>
        <strain evidence="2 3">SCSIO 10429</strain>
    </source>
</reference>
<dbReference type="Proteomes" id="UP000176005">
    <property type="component" value="Unassembled WGS sequence"/>
</dbReference>